<gene>
    <name evidence="2" type="ordered locus">Nwi_2110</name>
</gene>
<feature type="region of interest" description="Disordered" evidence="1">
    <location>
        <begin position="71"/>
        <end position="110"/>
    </location>
</feature>
<sequence length="110" mass="12204">MLADAQRASRAGLKVARLAVHARRADLICQTAAVSTGLIVTRRVTKLDRMRVRLHDGLRIQVVGTNASNQQQLIGENARDERDRSPMASVTQVPRRARIAPGCRQRSNPR</sequence>
<proteinExistence type="predicted"/>
<keyword evidence="3" id="KW-1185">Reference proteome</keyword>
<evidence type="ECO:0000313" key="2">
    <source>
        <dbReference type="EMBL" id="ABA05365.1"/>
    </source>
</evidence>
<name>Q3SQS6_NITWN</name>
<accession>Q3SQS6</accession>
<evidence type="ECO:0000256" key="1">
    <source>
        <dbReference type="SAM" id="MobiDB-lite"/>
    </source>
</evidence>
<dbReference type="EMBL" id="CP000115">
    <property type="protein sequence ID" value="ABA05365.1"/>
    <property type="molecule type" value="Genomic_DNA"/>
</dbReference>
<protein>
    <submittedName>
        <fullName evidence="2">Uncharacterized protein</fullName>
    </submittedName>
</protein>
<dbReference type="KEGG" id="nwi:Nwi_2110"/>
<evidence type="ECO:0000313" key="3">
    <source>
        <dbReference type="Proteomes" id="UP000002531"/>
    </source>
</evidence>
<organism evidence="2 3">
    <name type="scientific">Nitrobacter winogradskyi (strain ATCC 25391 / DSM 10237 / CIP 104748 / NCIMB 11846 / Nb-255)</name>
    <dbReference type="NCBI Taxonomy" id="323098"/>
    <lineage>
        <taxon>Bacteria</taxon>
        <taxon>Pseudomonadati</taxon>
        <taxon>Pseudomonadota</taxon>
        <taxon>Alphaproteobacteria</taxon>
        <taxon>Hyphomicrobiales</taxon>
        <taxon>Nitrobacteraceae</taxon>
        <taxon>Nitrobacter</taxon>
    </lineage>
</organism>
<dbReference type="AlphaFoldDB" id="Q3SQS6"/>
<reference evidence="2 3" key="1">
    <citation type="journal article" date="2006" name="Appl. Environ. Microbiol.">
        <title>Genome sequence of the chemolithoautotrophic nitrite-oxidizing bacterium Nitrobacter winogradskyi Nb-255.</title>
        <authorList>
            <person name="Starkenburg S.R."/>
            <person name="Chain P.S."/>
            <person name="Sayavedra-Soto L.A."/>
            <person name="Hauser L."/>
            <person name="Land M.L."/>
            <person name="Larimer F.W."/>
            <person name="Malfatti S.A."/>
            <person name="Klotz M.G."/>
            <person name="Bottomley P.J."/>
            <person name="Arp D.J."/>
            <person name="Hickey W.J."/>
        </authorList>
    </citation>
    <scope>NUCLEOTIDE SEQUENCE [LARGE SCALE GENOMIC DNA]</scope>
    <source>
        <strain evidence="3">ATCC 25391 / DSM 10237 / CIP 104748 / NCIMB 11846 / Nb-255</strain>
    </source>
</reference>
<dbReference type="HOGENOM" id="CLU_2168309_0_0_5"/>
<dbReference type="Proteomes" id="UP000002531">
    <property type="component" value="Chromosome"/>
</dbReference>